<evidence type="ECO:0000313" key="3">
    <source>
        <dbReference type="Proteomes" id="UP001202328"/>
    </source>
</evidence>
<dbReference type="EMBL" id="JAJJMB010009331">
    <property type="protein sequence ID" value="KAI3914370.1"/>
    <property type="molecule type" value="Genomic_DNA"/>
</dbReference>
<dbReference type="AlphaFoldDB" id="A0AAD4XHH7"/>
<dbReference type="Pfam" id="PF00646">
    <property type="entry name" value="F-box"/>
    <property type="match status" value="1"/>
</dbReference>
<dbReference type="SMART" id="SM00256">
    <property type="entry name" value="FBOX"/>
    <property type="match status" value="1"/>
</dbReference>
<proteinExistence type="predicted"/>
<dbReference type="PANTHER" id="PTHR31111">
    <property type="entry name" value="BNAA05G37150D PROTEIN-RELATED"/>
    <property type="match status" value="1"/>
</dbReference>
<organism evidence="2 3">
    <name type="scientific">Papaver atlanticum</name>
    <dbReference type="NCBI Taxonomy" id="357466"/>
    <lineage>
        <taxon>Eukaryota</taxon>
        <taxon>Viridiplantae</taxon>
        <taxon>Streptophyta</taxon>
        <taxon>Embryophyta</taxon>
        <taxon>Tracheophyta</taxon>
        <taxon>Spermatophyta</taxon>
        <taxon>Magnoliopsida</taxon>
        <taxon>Ranunculales</taxon>
        <taxon>Papaveraceae</taxon>
        <taxon>Papaveroideae</taxon>
        <taxon>Papaver</taxon>
    </lineage>
</organism>
<dbReference type="Proteomes" id="UP001202328">
    <property type="component" value="Unassembled WGS sequence"/>
</dbReference>
<dbReference type="Gene3D" id="1.20.1280.50">
    <property type="match status" value="1"/>
</dbReference>
<dbReference type="InterPro" id="IPR036047">
    <property type="entry name" value="F-box-like_dom_sf"/>
</dbReference>
<dbReference type="SUPFAM" id="SSF81383">
    <property type="entry name" value="F-box domain"/>
    <property type="match status" value="1"/>
</dbReference>
<evidence type="ECO:0000313" key="2">
    <source>
        <dbReference type="EMBL" id="KAI3914370.1"/>
    </source>
</evidence>
<dbReference type="Pfam" id="PF08268">
    <property type="entry name" value="FBA_3"/>
    <property type="match status" value="1"/>
</dbReference>
<gene>
    <name evidence="2" type="ORF">MKW98_014977</name>
</gene>
<comment type="caution">
    <text evidence="2">The sequence shown here is derived from an EMBL/GenBank/DDBJ whole genome shotgun (WGS) entry which is preliminary data.</text>
</comment>
<evidence type="ECO:0000259" key="1">
    <source>
        <dbReference type="SMART" id="SM00256"/>
    </source>
</evidence>
<dbReference type="NCBIfam" id="TIGR01640">
    <property type="entry name" value="F_box_assoc_1"/>
    <property type="match status" value="1"/>
</dbReference>
<dbReference type="InterPro" id="IPR017451">
    <property type="entry name" value="F-box-assoc_interact_dom"/>
</dbReference>
<feature type="domain" description="F-box" evidence="1">
    <location>
        <begin position="14"/>
        <end position="54"/>
    </location>
</feature>
<dbReference type="CDD" id="cd22157">
    <property type="entry name" value="F-box_AtFBW1-like"/>
    <property type="match status" value="1"/>
</dbReference>
<keyword evidence="3" id="KW-1185">Reference proteome</keyword>
<sequence>MEQQSRSGDFSIVLVGEIVCEILSRLPVKTLMRFKCVCKGWLSFIEDDSYFIDLHLAQSKLRPCFTLTIPRKLDRPYSPGTCNLLNRPHKADILIADLSETGRIVPPILGNVRQTISLNYDGVLKPVNGLVCFTSTFTDIGVCIYNLSTRELSPWIRTTFPIKKRRFIDYFPSFKFGFDPATKEHKVICIWDYEENDSFQYQGSLVMTVGANTWRTIDEVPQYYLKGDTAVYANGSVHWITYALFHKYLSERKLLIVAFDVGSEKFRIITVPKFITDQFGEDFDDVTHLLEVNDRVALAHILPDGNIAKLWILHDNTNWKAVTLKLPFLWDENQWVEFHGIAGTDQILLETYADGADMKHVSLYSYNWKNKAFRKMKTGVLYSSIRSLTALSEDFKNYESLCETFTESLLRVPKKYALRE</sequence>
<protein>
    <recommendedName>
        <fullName evidence="1">F-box domain-containing protein</fullName>
    </recommendedName>
</protein>
<reference evidence="2" key="1">
    <citation type="submission" date="2022-04" db="EMBL/GenBank/DDBJ databases">
        <title>A functionally conserved STORR gene fusion in Papaver species that diverged 16.8 million years ago.</title>
        <authorList>
            <person name="Catania T."/>
        </authorList>
    </citation>
    <scope>NUCLEOTIDE SEQUENCE</scope>
    <source>
        <strain evidence="2">S-188037</strain>
    </source>
</reference>
<dbReference type="InterPro" id="IPR001810">
    <property type="entry name" value="F-box_dom"/>
</dbReference>
<dbReference type="PANTHER" id="PTHR31111:SF136">
    <property type="entry name" value="F-BOX ASSOCIATED DOMAIN-CONTAINING PROTEIN"/>
    <property type="match status" value="1"/>
</dbReference>
<dbReference type="InterPro" id="IPR013187">
    <property type="entry name" value="F-box-assoc_dom_typ3"/>
</dbReference>
<accession>A0AAD4XHH7</accession>
<name>A0AAD4XHH7_9MAGN</name>